<name>A0A2R5FGZ4_9PROT</name>
<feature type="region of interest" description="Disordered" evidence="1">
    <location>
        <begin position="279"/>
        <end position="318"/>
    </location>
</feature>
<proteinExistence type="predicted"/>
<dbReference type="PANTHER" id="PTHR37549:SF1">
    <property type="entry name" value="LIPOPROTEIN LPRI"/>
    <property type="match status" value="1"/>
</dbReference>
<dbReference type="EMBL" id="BDOQ01000019">
    <property type="protein sequence ID" value="GBG15693.1"/>
    <property type="molecule type" value="Genomic_DNA"/>
</dbReference>
<keyword evidence="2" id="KW-0472">Membrane</keyword>
<evidence type="ECO:0000313" key="5">
    <source>
        <dbReference type="Proteomes" id="UP000245081"/>
    </source>
</evidence>
<organism evidence="4 5">
    <name type="scientific">Novimethylophilus kurashikiensis</name>
    <dbReference type="NCBI Taxonomy" id="1825523"/>
    <lineage>
        <taxon>Bacteria</taxon>
        <taxon>Pseudomonadati</taxon>
        <taxon>Pseudomonadota</taxon>
        <taxon>Betaproteobacteria</taxon>
        <taxon>Nitrosomonadales</taxon>
        <taxon>Methylophilaceae</taxon>
        <taxon>Novimethylophilus</taxon>
    </lineage>
</organism>
<feature type="compositionally biased region" description="Low complexity" evidence="1">
    <location>
        <begin position="295"/>
        <end position="310"/>
    </location>
</feature>
<dbReference type="PANTHER" id="PTHR37549">
    <property type="entry name" value="LIPOPROTEIN LPRI"/>
    <property type="match status" value="1"/>
</dbReference>
<accession>A0A2R5FGZ4</accession>
<evidence type="ECO:0000259" key="3">
    <source>
        <dbReference type="Pfam" id="PF07007"/>
    </source>
</evidence>
<dbReference type="InterPro" id="IPR009739">
    <property type="entry name" value="LprI-like_N"/>
</dbReference>
<dbReference type="Pfam" id="PF07007">
    <property type="entry name" value="LprI"/>
    <property type="match status" value="1"/>
</dbReference>
<feature type="domain" description="Lysozyme inhibitor LprI-like N-terminal" evidence="3">
    <location>
        <begin position="318"/>
        <end position="372"/>
    </location>
</feature>
<comment type="caution">
    <text evidence="4">The sequence shown here is derived from an EMBL/GenBank/DDBJ whole genome shotgun (WGS) entry which is preliminary data.</text>
</comment>
<feature type="transmembrane region" description="Helical" evidence="2">
    <location>
        <begin position="62"/>
        <end position="83"/>
    </location>
</feature>
<keyword evidence="5" id="KW-1185">Reference proteome</keyword>
<gene>
    <name evidence="4" type="ORF">NMK_3304</name>
</gene>
<dbReference type="RefSeq" id="WP_181376318.1">
    <property type="nucleotide sequence ID" value="NZ_BDOQ01000019.1"/>
</dbReference>
<evidence type="ECO:0000313" key="4">
    <source>
        <dbReference type="EMBL" id="GBG15693.1"/>
    </source>
</evidence>
<evidence type="ECO:0000256" key="1">
    <source>
        <dbReference type="SAM" id="MobiDB-lite"/>
    </source>
</evidence>
<sequence length="394" mass="44397">MSTAFCRACGKEIEVSVAFCIHCGAAQQGDVGASKGGLPPGVSGWSWGAFLLNWIWAIGNRVWIGLLALIPGVNFIVALILGFKGREWAWEANRWDSVEHFNRVQKKWSFWSVMVFVIGFMFGLVIAVVIPAYHDYQKRAAEVAAEQQGNQVETSMQPVANQDTGSKAFKCEDHKDLLTSADPTIRLVDKVGDIPADLRQALGPDIEKSQLLPQKIPGQYLAICKATAYYYDNQDRDVFYTVSQVNNGTELFVTIQDIGWLKNDLKFKKTITDIVEQQKKEKQEQERQQADSSKQEGASQTAQSGQQQAEPDSPSFDCAKASNNVERMICGDKELQRLDRSMYRDYKDMSNRVDPEQLKKEQNAWLKERNACQTRECVKQAFVNRITQFAAESE</sequence>
<reference evidence="4 5" key="1">
    <citation type="journal article" date="2018" name="Environ. Microbiol.">
        <title>Isolation and genomic characterization of Novimethylophilus kurashikiensis gen. nov. sp. nov., a new lanthanide-dependent methylotrophic species of Methylophilaceae.</title>
        <authorList>
            <person name="Lv H."/>
            <person name="Sahin N."/>
            <person name="Tani A."/>
        </authorList>
    </citation>
    <scope>NUCLEOTIDE SEQUENCE [LARGE SCALE GENOMIC DNA]</scope>
    <source>
        <strain evidence="4 5">La2-4</strain>
    </source>
</reference>
<dbReference type="GO" id="GO:0005576">
    <property type="term" value="C:extracellular region"/>
    <property type="evidence" value="ECO:0007669"/>
    <property type="project" value="TreeGrafter"/>
</dbReference>
<feature type="compositionally biased region" description="Basic and acidic residues" evidence="1">
    <location>
        <begin position="279"/>
        <end position="289"/>
    </location>
</feature>
<keyword evidence="2" id="KW-0812">Transmembrane</keyword>
<dbReference type="InterPro" id="IPR052755">
    <property type="entry name" value="Lysozyme_Inhibitor_LprI"/>
</dbReference>
<feature type="transmembrane region" description="Helical" evidence="2">
    <location>
        <begin position="110"/>
        <end position="133"/>
    </location>
</feature>
<keyword evidence="2" id="KW-1133">Transmembrane helix</keyword>
<protein>
    <recommendedName>
        <fullName evidence="3">Lysozyme inhibitor LprI-like N-terminal domain-containing protein</fullName>
    </recommendedName>
</protein>
<evidence type="ECO:0000256" key="2">
    <source>
        <dbReference type="SAM" id="Phobius"/>
    </source>
</evidence>
<dbReference type="Proteomes" id="UP000245081">
    <property type="component" value="Unassembled WGS sequence"/>
</dbReference>
<dbReference type="Gene3D" id="1.20.1270.180">
    <property type="match status" value="1"/>
</dbReference>
<dbReference type="AlphaFoldDB" id="A0A2R5FGZ4"/>